<reference evidence="2" key="1">
    <citation type="submission" date="2023-03" db="EMBL/GenBank/DDBJ databases">
        <title>Massive genome expansion in bonnet fungi (Mycena s.s.) driven by repeated elements and novel gene families across ecological guilds.</title>
        <authorList>
            <consortium name="Lawrence Berkeley National Laboratory"/>
            <person name="Harder C.B."/>
            <person name="Miyauchi S."/>
            <person name="Viragh M."/>
            <person name="Kuo A."/>
            <person name="Thoen E."/>
            <person name="Andreopoulos B."/>
            <person name="Lu D."/>
            <person name="Skrede I."/>
            <person name="Drula E."/>
            <person name="Henrissat B."/>
            <person name="Morin E."/>
            <person name="Kohler A."/>
            <person name="Barry K."/>
            <person name="LaButti K."/>
            <person name="Morin E."/>
            <person name="Salamov A."/>
            <person name="Lipzen A."/>
            <person name="Mereny Z."/>
            <person name="Hegedus B."/>
            <person name="Baldrian P."/>
            <person name="Stursova M."/>
            <person name="Weitz H."/>
            <person name="Taylor A."/>
            <person name="Grigoriev I.V."/>
            <person name="Nagy L.G."/>
            <person name="Martin F."/>
            <person name="Kauserud H."/>
        </authorList>
    </citation>
    <scope>NUCLEOTIDE SEQUENCE</scope>
    <source>
        <strain evidence="2">CBHHK182m</strain>
    </source>
</reference>
<evidence type="ECO:0000313" key="2">
    <source>
        <dbReference type="EMBL" id="KAJ7732965.1"/>
    </source>
</evidence>
<evidence type="ECO:0000313" key="3">
    <source>
        <dbReference type="Proteomes" id="UP001215598"/>
    </source>
</evidence>
<gene>
    <name evidence="2" type="ORF">B0H16DRAFT_1580204</name>
</gene>
<organism evidence="2 3">
    <name type="scientific">Mycena metata</name>
    <dbReference type="NCBI Taxonomy" id="1033252"/>
    <lineage>
        <taxon>Eukaryota</taxon>
        <taxon>Fungi</taxon>
        <taxon>Dikarya</taxon>
        <taxon>Basidiomycota</taxon>
        <taxon>Agaricomycotina</taxon>
        <taxon>Agaricomycetes</taxon>
        <taxon>Agaricomycetidae</taxon>
        <taxon>Agaricales</taxon>
        <taxon>Marasmiineae</taxon>
        <taxon>Mycenaceae</taxon>
        <taxon>Mycena</taxon>
    </lineage>
</organism>
<feature type="compositionally biased region" description="Acidic residues" evidence="1">
    <location>
        <begin position="94"/>
        <end position="107"/>
    </location>
</feature>
<dbReference type="Proteomes" id="UP001215598">
    <property type="component" value="Unassembled WGS sequence"/>
</dbReference>
<feature type="region of interest" description="Disordered" evidence="1">
    <location>
        <begin position="91"/>
        <end position="123"/>
    </location>
</feature>
<accession>A0AAD7MUV4</accession>
<comment type="caution">
    <text evidence="2">The sequence shown here is derived from an EMBL/GenBank/DDBJ whole genome shotgun (WGS) entry which is preliminary data.</text>
</comment>
<sequence length="481" mass="52539">MTSAFLTSVAAPSNALIAGVHVPADVLGHILCSCPDFATLGAAVGVCSMWQRVFEAHFSSTVLAVAWNMLGPALPQAVRFVRYPYAEKTPNDWGDGEEDVTDDDSDTEGAGTSKKKIKTPPTLPETDAIGELTVAERIQLRKNAATVEKLEALFSIRHKTRTSKTSTLTAAESHRFTRAMYRIMLYCALFYLPLDLDDIDSMEDEPGVLDKIKHARKAMLAEYPLAHQAEVFAVVAFLHELIAEVLYGDSDGAGRTFILAPSLKDVCLATGPAVILRAHTNARLVAVFEEALEPEMLNSDGNPLYGGFVSEPLESIWAAQQGGPPETGLGVILDSMQSVSVAPDKCAQCNLKGVKLWNEANWPSLIPVDFWALLPGKLNKNPIEGKALVQLLMAQPADIVVSQIYDEVLLPEFAAWGKDESLCGGCLEKLVGAHLCAWAWKRRVEAGWKPPPKCWYGYSCNTQMHRRTHAKDKTHLCAPTR</sequence>
<proteinExistence type="predicted"/>
<evidence type="ECO:0000256" key="1">
    <source>
        <dbReference type="SAM" id="MobiDB-lite"/>
    </source>
</evidence>
<dbReference type="AlphaFoldDB" id="A0AAD7MUV4"/>
<keyword evidence="3" id="KW-1185">Reference proteome</keyword>
<name>A0AAD7MUV4_9AGAR</name>
<protein>
    <submittedName>
        <fullName evidence="2">Uncharacterized protein</fullName>
    </submittedName>
</protein>
<dbReference type="EMBL" id="JARKIB010000141">
    <property type="protein sequence ID" value="KAJ7732965.1"/>
    <property type="molecule type" value="Genomic_DNA"/>
</dbReference>